<keyword evidence="4" id="KW-1185">Reference proteome</keyword>
<dbReference type="InterPro" id="IPR006311">
    <property type="entry name" value="TAT_signal"/>
</dbReference>
<dbReference type="PROSITE" id="PS51257">
    <property type="entry name" value="PROKAR_LIPOPROTEIN"/>
    <property type="match status" value="1"/>
</dbReference>
<feature type="region of interest" description="Disordered" evidence="1">
    <location>
        <begin position="42"/>
        <end position="79"/>
    </location>
</feature>
<dbReference type="RefSeq" id="WP_157005672.1">
    <property type="nucleotide sequence ID" value="NZ_JYJA01000040.1"/>
</dbReference>
<evidence type="ECO:0000256" key="1">
    <source>
        <dbReference type="SAM" id="MobiDB-lite"/>
    </source>
</evidence>
<evidence type="ECO:0000256" key="2">
    <source>
        <dbReference type="SAM" id="SignalP"/>
    </source>
</evidence>
<feature type="compositionally biased region" description="Low complexity" evidence="1">
    <location>
        <begin position="42"/>
        <end position="51"/>
    </location>
</feature>
<evidence type="ECO:0000313" key="4">
    <source>
        <dbReference type="Proteomes" id="UP000034098"/>
    </source>
</evidence>
<feature type="signal peptide" evidence="2">
    <location>
        <begin position="1"/>
        <end position="28"/>
    </location>
</feature>
<organism evidence="3 4">
    <name type="scientific">Microbacterium trichothecenolyticum</name>
    <name type="common">Aureobacterium trichothecenolyticum</name>
    <dbReference type="NCBI Taxonomy" id="69370"/>
    <lineage>
        <taxon>Bacteria</taxon>
        <taxon>Bacillati</taxon>
        <taxon>Actinomycetota</taxon>
        <taxon>Actinomycetes</taxon>
        <taxon>Micrococcales</taxon>
        <taxon>Microbacteriaceae</taxon>
        <taxon>Microbacterium</taxon>
    </lineage>
</organism>
<dbReference type="AlphaFoldDB" id="A0A0M2H8P3"/>
<dbReference type="PROSITE" id="PS51318">
    <property type="entry name" value="TAT"/>
    <property type="match status" value="1"/>
</dbReference>
<dbReference type="PATRIC" id="fig|69370.6.peg.3727"/>
<protein>
    <submittedName>
        <fullName evidence="3">Uncharacterized protein</fullName>
    </submittedName>
</protein>
<feature type="chain" id="PRO_5018084084" evidence="2">
    <location>
        <begin position="29"/>
        <end position="413"/>
    </location>
</feature>
<keyword evidence="2" id="KW-0732">Signal</keyword>
<dbReference type="OrthoDB" id="5058013at2"/>
<evidence type="ECO:0000313" key="3">
    <source>
        <dbReference type="EMBL" id="KJL40331.1"/>
    </source>
</evidence>
<name>A0A0M2H8P3_MICTR</name>
<gene>
    <name evidence="3" type="ORF">RS82_03660</name>
</gene>
<dbReference type="Proteomes" id="UP000034098">
    <property type="component" value="Unassembled WGS sequence"/>
</dbReference>
<comment type="caution">
    <text evidence="3">The sequence shown here is derived from an EMBL/GenBank/DDBJ whole genome shotgun (WGS) entry which is preliminary data.</text>
</comment>
<proteinExistence type="predicted"/>
<reference evidence="3 4" key="1">
    <citation type="submission" date="2015-02" db="EMBL/GenBank/DDBJ databases">
        <title>Draft genome sequences of ten Microbacterium spp. with emphasis on heavy metal contaminated environments.</title>
        <authorList>
            <person name="Corretto E."/>
        </authorList>
    </citation>
    <scope>NUCLEOTIDE SEQUENCE [LARGE SCALE GENOMIC DNA]</scope>
    <source>
        <strain evidence="3 4">DSM 8608</strain>
    </source>
</reference>
<sequence length="413" mass="42435">MAQPSRRAVVSLLLAAPAAALLGCTATAADANATVRAATSTPTGATASLGSPAGLPQGPLANAGFGPNGSHWPSRTPRPSDRFDLVVEAECNWGAIGKAIAYVTERTTEGKGAVLVKPGTLPGNGAGSSSTPVLQLVGQADRSYRVLVAPRDGSGSVTHTGSLRIDRVKGVSFVGFWPFPNSVVLTSVEDVAWAWSKGQAFNVTAGKGGPARRIELVECVTPELKITESDAWAFRTAGSALEDVAVVGCYVAPSYKPAGSAAHCDTLQLSGDKPQTTVTVRDSVIFASTNAAFIPSAIAAGVMFDHSLVVGGDRMLQRFPVPPEANAFTSGFPSAVNGSGTVGILSARNSTFIGPVRGEWATVESTTVSGSNLARSATGGFTSDPSLSSIDATWLEKVTPVPTDERLRAVWAL</sequence>
<dbReference type="EMBL" id="JYJA01000040">
    <property type="protein sequence ID" value="KJL40331.1"/>
    <property type="molecule type" value="Genomic_DNA"/>
</dbReference>
<accession>A0A0M2H8P3</accession>